<feature type="signal peptide" evidence="3">
    <location>
        <begin position="1"/>
        <end position="19"/>
    </location>
</feature>
<keyword evidence="1" id="KW-0175">Coiled coil</keyword>
<keyword evidence="2" id="KW-0812">Transmembrane</keyword>
<protein>
    <recommendedName>
        <fullName evidence="6">Seryl-tRNA synthetase</fullName>
    </recommendedName>
</protein>
<dbReference type="AlphaFoldDB" id="A0A326RYF6"/>
<evidence type="ECO:0000256" key="2">
    <source>
        <dbReference type="SAM" id="Phobius"/>
    </source>
</evidence>
<comment type="caution">
    <text evidence="4">The sequence shown here is derived from an EMBL/GenBank/DDBJ whole genome shotgun (WGS) entry which is preliminary data.</text>
</comment>
<dbReference type="Proteomes" id="UP000248917">
    <property type="component" value="Unassembled WGS sequence"/>
</dbReference>
<feature type="coiled-coil region" evidence="1">
    <location>
        <begin position="32"/>
        <end position="79"/>
    </location>
</feature>
<keyword evidence="2" id="KW-0472">Membrane</keyword>
<organism evidence="4 5">
    <name type="scientific">Algoriphagus aquaeductus</name>
    <dbReference type="NCBI Taxonomy" id="475299"/>
    <lineage>
        <taxon>Bacteria</taxon>
        <taxon>Pseudomonadati</taxon>
        <taxon>Bacteroidota</taxon>
        <taxon>Cytophagia</taxon>
        <taxon>Cytophagales</taxon>
        <taxon>Cyclobacteriaceae</taxon>
        <taxon>Algoriphagus</taxon>
    </lineage>
</organism>
<accession>A0A326RYF6</accession>
<keyword evidence="2" id="KW-1133">Transmembrane helix</keyword>
<dbReference type="RefSeq" id="WP_111391544.1">
    <property type="nucleotide sequence ID" value="NZ_JBJINY010000081.1"/>
</dbReference>
<proteinExistence type="predicted"/>
<evidence type="ECO:0008006" key="6">
    <source>
        <dbReference type="Google" id="ProtNLM"/>
    </source>
</evidence>
<keyword evidence="3" id="KW-0732">Signal</keyword>
<feature type="transmembrane region" description="Helical" evidence="2">
    <location>
        <begin position="81"/>
        <end position="99"/>
    </location>
</feature>
<keyword evidence="5" id="KW-1185">Reference proteome</keyword>
<evidence type="ECO:0000256" key="3">
    <source>
        <dbReference type="SAM" id="SignalP"/>
    </source>
</evidence>
<name>A0A326RYF6_9BACT</name>
<evidence type="ECO:0000256" key="1">
    <source>
        <dbReference type="SAM" id="Coils"/>
    </source>
</evidence>
<reference evidence="4 5" key="1">
    <citation type="submission" date="2018-06" db="EMBL/GenBank/DDBJ databases">
        <title>Genomic Encyclopedia of Archaeal and Bacterial Type Strains, Phase II (KMG-II): from individual species to whole genera.</title>
        <authorList>
            <person name="Goeker M."/>
        </authorList>
    </citation>
    <scope>NUCLEOTIDE SEQUENCE [LARGE SCALE GENOMIC DNA]</scope>
    <source>
        <strain evidence="4 5">T4</strain>
    </source>
</reference>
<dbReference type="EMBL" id="QKTX01000002">
    <property type="protein sequence ID" value="PZV86411.1"/>
    <property type="molecule type" value="Genomic_DNA"/>
</dbReference>
<gene>
    <name evidence="4" type="ORF">CLV31_102311</name>
</gene>
<sequence length="100" mass="11258">MKKLFAVLSLFLVVSLGFATPSERPHLKKELTEEQKAELAAIESRIAEIQAMDFSEMSKEEKREVREELKEMKQQARKAGGGIYISTGAIIIILLLIIIL</sequence>
<feature type="chain" id="PRO_5016283818" description="Seryl-tRNA synthetase" evidence="3">
    <location>
        <begin position="20"/>
        <end position="100"/>
    </location>
</feature>
<evidence type="ECO:0000313" key="5">
    <source>
        <dbReference type="Proteomes" id="UP000248917"/>
    </source>
</evidence>
<evidence type="ECO:0000313" key="4">
    <source>
        <dbReference type="EMBL" id="PZV86411.1"/>
    </source>
</evidence>